<evidence type="ECO:0000256" key="1">
    <source>
        <dbReference type="ARBA" id="ARBA00004571"/>
    </source>
</evidence>
<evidence type="ECO:0000313" key="16">
    <source>
        <dbReference type="Proteomes" id="UP000321436"/>
    </source>
</evidence>
<evidence type="ECO:0000256" key="5">
    <source>
        <dbReference type="ARBA" id="ARBA00022729"/>
    </source>
</evidence>
<dbReference type="Gene3D" id="2.40.170.20">
    <property type="entry name" value="TonB-dependent receptor, beta-barrel domain"/>
    <property type="match status" value="1"/>
</dbReference>
<protein>
    <submittedName>
        <fullName evidence="15">Outer membrane protein</fullName>
    </submittedName>
</protein>
<evidence type="ECO:0000256" key="2">
    <source>
        <dbReference type="ARBA" id="ARBA00022448"/>
    </source>
</evidence>
<sequence>MKNYSKWCIFCGKMRMKNTLAALCMFLCHLCQAQDTLPAISVYGYPGRQLFTRVPASVSVVDSTVIKYQPAFSVLNTVPGVRLEERSPGSYRLSLRGSLLRSPYGVRNVKVYFDQFPLTDAGGNTYLNSIAMPGVDRMEILKGPDGSLFGANSGGVLLLQQEHTEQSEAGISGGSYGLFAEYATLRKTLGKHKLRLTQSYQQSDGYRQNTRLTQQYFQLSDRWQYSEKNALQGFVFYSDMDYRTPGGLTLSQFEENPKQARPGVIGQRVAIYNRMLFGGLSHTAAFSPRLKHVIAVTGSSVNFENPFITNYETRKENTWGLRTYLTWQGASGKWENNTGVEWQQTASDIHNYDNEVGEKGALQAAADILSDQHFFFNRFKAEIAEKLTLEAAVSLNFYSYNFRDSAKIKKHFDPQWMPRLALSYQLHESVVVRATVSRGYSPPTTAEVRPADNQIYEGLQAGSGWNYEAGVRLSDRTQRFRADVSVFHYRLQNAIVRQVNAGGAEFFTNAGGTKQTGLESQLYFRFFKNERSAFFRNITANNSFTLNLFRFDNGNDLTGVPKQVLTTSLLAHLPAGIYLFAQHHFTSSLPLNDANTVYNRPYHVVMLKAGWAFRTFELYAAADNLLNERYSPGSDINAFGNRYYNAAPMRALVGGVKVKW</sequence>
<evidence type="ECO:0000313" key="15">
    <source>
        <dbReference type="EMBL" id="GEP98932.1"/>
    </source>
</evidence>
<dbReference type="InterPro" id="IPR036942">
    <property type="entry name" value="Beta-barrel_TonB_sf"/>
</dbReference>
<keyword evidence="4 10" id="KW-0812">Transmembrane</keyword>
<feature type="chain" id="PRO_5022120875" evidence="12">
    <location>
        <begin position="34"/>
        <end position="660"/>
    </location>
</feature>
<evidence type="ECO:0000256" key="4">
    <source>
        <dbReference type="ARBA" id="ARBA00022692"/>
    </source>
</evidence>
<dbReference type="InterPro" id="IPR039426">
    <property type="entry name" value="TonB-dep_rcpt-like"/>
</dbReference>
<feature type="domain" description="TonB-dependent receptor-like beta-barrel" evidence="13">
    <location>
        <begin position="198"/>
        <end position="625"/>
    </location>
</feature>
<keyword evidence="8" id="KW-0675">Receptor</keyword>
<organism evidence="15 16">
    <name type="scientific">Chitinophaga cymbidii</name>
    <dbReference type="NCBI Taxonomy" id="1096750"/>
    <lineage>
        <taxon>Bacteria</taxon>
        <taxon>Pseudomonadati</taxon>
        <taxon>Bacteroidota</taxon>
        <taxon>Chitinophagia</taxon>
        <taxon>Chitinophagales</taxon>
        <taxon>Chitinophagaceae</taxon>
        <taxon>Chitinophaga</taxon>
    </lineage>
</organism>
<keyword evidence="9 10" id="KW-0998">Cell outer membrane</keyword>
<dbReference type="GO" id="GO:0009279">
    <property type="term" value="C:cell outer membrane"/>
    <property type="evidence" value="ECO:0007669"/>
    <property type="project" value="UniProtKB-SubCell"/>
</dbReference>
<accession>A0A512RTC3</accession>
<dbReference type="Proteomes" id="UP000321436">
    <property type="component" value="Unassembled WGS sequence"/>
</dbReference>
<keyword evidence="16" id="KW-1185">Reference proteome</keyword>
<comment type="similarity">
    <text evidence="10 11">Belongs to the TonB-dependent receptor family.</text>
</comment>
<dbReference type="GO" id="GO:0044718">
    <property type="term" value="P:siderophore transmembrane transport"/>
    <property type="evidence" value="ECO:0007669"/>
    <property type="project" value="TreeGrafter"/>
</dbReference>
<feature type="signal peptide" evidence="12">
    <location>
        <begin position="1"/>
        <end position="33"/>
    </location>
</feature>
<comment type="caution">
    <text evidence="15">The sequence shown here is derived from an EMBL/GenBank/DDBJ whole genome shotgun (WGS) entry which is preliminary data.</text>
</comment>
<dbReference type="PANTHER" id="PTHR30069">
    <property type="entry name" value="TONB-DEPENDENT OUTER MEMBRANE RECEPTOR"/>
    <property type="match status" value="1"/>
</dbReference>
<dbReference type="RefSeq" id="WP_246130060.1">
    <property type="nucleotide sequence ID" value="NZ_BKAU01000010.1"/>
</dbReference>
<dbReference type="GO" id="GO:0015344">
    <property type="term" value="F:siderophore uptake transmembrane transporter activity"/>
    <property type="evidence" value="ECO:0007669"/>
    <property type="project" value="TreeGrafter"/>
</dbReference>
<evidence type="ECO:0000256" key="7">
    <source>
        <dbReference type="ARBA" id="ARBA00023136"/>
    </source>
</evidence>
<dbReference type="Pfam" id="PF07715">
    <property type="entry name" value="Plug"/>
    <property type="match status" value="1"/>
</dbReference>
<keyword evidence="6 11" id="KW-0798">TonB box</keyword>
<reference evidence="15 16" key="1">
    <citation type="submission" date="2019-07" db="EMBL/GenBank/DDBJ databases">
        <title>Whole genome shotgun sequence of Chitinophaga cymbidii NBRC 109752.</title>
        <authorList>
            <person name="Hosoyama A."/>
            <person name="Uohara A."/>
            <person name="Ohji S."/>
            <person name="Ichikawa N."/>
        </authorList>
    </citation>
    <scope>NUCLEOTIDE SEQUENCE [LARGE SCALE GENOMIC DNA]</scope>
    <source>
        <strain evidence="15 16">NBRC 109752</strain>
    </source>
</reference>
<name>A0A512RTC3_9BACT</name>
<evidence type="ECO:0000256" key="10">
    <source>
        <dbReference type="PROSITE-ProRule" id="PRU01360"/>
    </source>
</evidence>
<dbReference type="SUPFAM" id="SSF56935">
    <property type="entry name" value="Porins"/>
    <property type="match status" value="1"/>
</dbReference>
<evidence type="ECO:0000256" key="9">
    <source>
        <dbReference type="ARBA" id="ARBA00023237"/>
    </source>
</evidence>
<proteinExistence type="inferred from homology"/>
<keyword evidence="5 12" id="KW-0732">Signal</keyword>
<gene>
    <name evidence="15" type="ORF">CCY01nite_51920</name>
</gene>
<dbReference type="InterPro" id="IPR012910">
    <property type="entry name" value="Plug_dom"/>
</dbReference>
<evidence type="ECO:0000259" key="14">
    <source>
        <dbReference type="Pfam" id="PF07715"/>
    </source>
</evidence>
<evidence type="ECO:0000256" key="8">
    <source>
        <dbReference type="ARBA" id="ARBA00023170"/>
    </source>
</evidence>
<feature type="domain" description="TonB-dependent receptor plug" evidence="14">
    <location>
        <begin position="53"/>
        <end position="155"/>
    </location>
</feature>
<keyword evidence="2 10" id="KW-0813">Transport</keyword>
<dbReference type="Gene3D" id="2.170.130.10">
    <property type="entry name" value="TonB-dependent receptor, plug domain"/>
    <property type="match status" value="1"/>
</dbReference>
<evidence type="ECO:0000256" key="11">
    <source>
        <dbReference type="RuleBase" id="RU003357"/>
    </source>
</evidence>
<dbReference type="PANTHER" id="PTHR30069:SF29">
    <property type="entry name" value="HEMOGLOBIN AND HEMOGLOBIN-HAPTOGLOBIN-BINDING PROTEIN 1-RELATED"/>
    <property type="match status" value="1"/>
</dbReference>
<keyword evidence="3 10" id="KW-1134">Transmembrane beta strand</keyword>
<dbReference type="InterPro" id="IPR000531">
    <property type="entry name" value="Beta-barrel_TonB"/>
</dbReference>
<evidence type="ECO:0000256" key="12">
    <source>
        <dbReference type="SAM" id="SignalP"/>
    </source>
</evidence>
<keyword evidence="7 10" id="KW-0472">Membrane</keyword>
<evidence type="ECO:0000259" key="13">
    <source>
        <dbReference type="Pfam" id="PF00593"/>
    </source>
</evidence>
<dbReference type="InterPro" id="IPR037066">
    <property type="entry name" value="Plug_dom_sf"/>
</dbReference>
<dbReference type="Pfam" id="PF00593">
    <property type="entry name" value="TonB_dep_Rec_b-barrel"/>
    <property type="match status" value="1"/>
</dbReference>
<dbReference type="PROSITE" id="PS52016">
    <property type="entry name" value="TONB_DEPENDENT_REC_3"/>
    <property type="match status" value="1"/>
</dbReference>
<comment type="subcellular location">
    <subcellularLocation>
        <location evidence="1 10">Cell outer membrane</location>
        <topology evidence="1 10">Multi-pass membrane protein</topology>
    </subcellularLocation>
</comment>
<evidence type="ECO:0000256" key="3">
    <source>
        <dbReference type="ARBA" id="ARBA00022452"/>
    </source>
</evidence>
<dbReference type="EMBL" id="BKAU01000010">
    <property type="protein sequence ID" value="GEP98932.1"/>
    <property type="molecule type" value="Genomic_DNA"/>
</dbReference>
<evidence type="ECO:0000256" key="6">
    <source>
        <dbReference type="ARBA" id="ARBA00023077"/>
    </source>
</evidence>
<dbReference type="AlphaFoldDB" id="A0A512RTC3"/>